<keyword evidence="3" id="KW-1185">Reference proteome</keyword>
<proteinExistence type="predicted"/>
<protein>
    <submittedName>
        <fullName evidence="2">Uncharacterized protein</fullName>
    </submittedName>
</protein>
<accession>A0A8H5AV92</accession>
<evidence type="ECO:0000313" key="3">
    <source>
        <dbReference type="Proteomes" id="UP000541558"/>
    </source>
</evidence>
<dbReference type="EMBL" id="JAACJK010000226">
    <property type="protein sequence ID" value="KAF5311526.1"/>
    <property type="molecule type" value="Genomic_DNA"/>
</dbReference>
<gene>
    <name evidence="2" type="ORF">D9611_011555</name>
</gene>
<dbReference type="Proteomes" id="UP000541558">
    <property type="component" value="Unassembled WGS sequence"/>
</dbReference>
<reference evidence="2 3" key="1">
    <citation type="journal article" date="2020" name="ISME J.">
        <title>Uncovering the hidden diversity of litter-decomposition mechanisms in mushroom-forming fungi.</title>
        <authorList>
            <person name="Floudas D."/>
            <person name="Bentzer J."/>
            <person name="Ahren D."/>
            <person name="Johansson T."/>
            <person name="Persson P."/>
            <person name="Tunlid A."/>
        </authorList>
    </citation>
    <scope>NUCLEOTIDE SEQUENCE [LARGE SCALE GENOMIC DNA]</scope>
    <source>
        <strain evidence="2 3">CBS 175.51</strain>
    </source>
</reference>
<feature type="region of interest" description="Disordered" evidence="1">
    <location>
        <begin position="42"/>
        <end position="85"/>
    </location>
</feature>
<name>A0A8H5AV92_9AGAR</name>
<organism evidence="2 3">
    <name type="scientific">Ephemerocybe angulata</name>
    <dbReference type="NCBI Taxonomy" id="980116"/>
    <lineage>
        <taxon>Eukaryota</taxon>
        <taxon>Fungi</taxon>
        <taxon>Dikarya</taxon>
        <taxon>Basidiomycota</taxon>
        <taxon>Agaricomycotina</taxon>
        <taxon>Agaricomycetes</taxon>
        <taxon>Agaricomycetidae</taxon>
        <taxon>Agaricales</taxon>
        <taxon>Agaricineae</taxon>
        <taxon>Psathyrellaceae</taxon>
        <taxon>Ephemerocybe</taxon>
    </lineage>
</organism>
<sequence>MYPWGFPKVERVETGDITLTPRAEFLVTPRYPILTAEQLGPFGRRPGRKRASERWPGWYPPAKTKGLDAHKEAPPQPKGPRKPQLKALPDFSALTPGWVHQLNADATPSPQSIIDGTFEQANAKRDMVIYVLRRPEHSGPPSIEPILLAVNGKPGPYIKDIVKRNVVLDGADDKILEERVWRQTWWMIDWPGCSTKREAISLYAENGDPITRAQFIEAICASLCDFFVAGRKGMVKKQWGVQFIDDVSRDWKLKHVDYRDVRIIAVNYYKNTWVPVLAMDTEAEVEIQV</sequence>
<dbReference type="OrthoDB" id="2602575at2759"/>
<evidence type="ECO:0000313" key="2">
    <source>
        <dbReference type="EMBL" id="KAF5311526.1"/>
    </source>
</evidence>
<dbReference type="AlphaFoldDB" id="A0A8H5AV92"/>
<evidence type="ECO:0000256" key="1">
    <source>
        <dbReference type="SAM" id="MobiDB-lite"/>
    </source>
</evidence>
<comment type="caution">
    <text evidence="2">The sequence shown here is derived from an EMBL/GenBank/DDBJ whole genome shotgun (WGS) entry which is preliminary data.</text>
</comment>